<keyword evidence="2" id="KW-1185">Reference proteome</keyword>
<reference evidence="1 2" key="1">
    <citation type="submission" date="2017-04" db="EMBL/GenBank/DDBJ databases">
        <title>Monoglobus pectinilyticus 14 draft genome.</title>
        <authorList>
            <person name="Kim C."/>
            <person name="Rosendale D.I."/>
            <person name="Kelly W.J."/>
            <person name="Tannock G.W."/>
            <person name="Patchett M.L."/>
            <person name="Jordens J.Z."/>
        </authorList>
    </citation>
    <scope>NUCLEOTIDE SEQUENCE [LARGE SCALE GENOMIC DNA]</scope>
    <source>
        <strain evidence="1 2">14</strain>
    </source>
</reference>
<evidence type="ECO:0000313" key="2">
    <source>
        <dbReference type="Proteomes" id="UP000235589"/>
    </source>
</evidence>
<dbReference type="KEGG" id="mpec:B9O19_02260"/>
<organism evidence="1 2">
    <name type="scientific">Monoglobus pectinilyticus</name>
    <dbReference type="NCBI Taxonomy" id="1981510"/>
    <lineage>
        <taxon>Bacteria</taxon>
        <taxon>Bacillati</taxon>
        <taxon>Bacillota</taxon>
        <taxon>Clostridia</taxon>
        <taxon>Monoglobales</taxon>
        <taxon>Monoglobaceae</taxon>
        <taxon>Monoglobus</taxon>
    </lineage>
</organism>
<dbReference type="GeneID" id="98063740"/>
<dbReference type="Proteomes" id="UP000235589">
    <property type="component" value="Chromosome"/>
</dbReference>
<accession>A0A2K9P5B1</accession>
<name>A0A2K9P5B1_9FIRM</name>
<sequence>MDNPIAVSDQQNDGTEFDTITIFELKRPMCNDYSSAYNPITQLYKYVDKIKDGKVRDISGRPVHAKNTTRFYLYAVCDITTTLEKVIKQFDFIFTPNKIGYYKMNETYNTYVEILPFDKMINDSKKRNRILFEKLGL</sequence>
<proteinExistence type="predicted"/>
<evidence type="ECO:0000313" key="1">
    <source>
        <dbReference type="EMBL" id="AUO20400.1"/>
    </source>
</evidence>
<dbReference type="RefSeq" id="WP_245862945.1">
    <property type="nucleotide sequence ID" value="NZ_CP020991.1"/>
</dbReference>
<gene>
    <name evidence="1" type="ORF">B9O19_02260</name>
</gene>
<protein>
    <submittedName>
        <fullName evidence="1">Uncharacterized protein</fullName>
    </submittedName>
</protein>
<dbReference type="EMBL" id="CP020991">
    <property type="protein sequence ID" value="AUO20400.1"/>
    <property type="molecule type" value="Genomic_DNA"/>
</dbReference>
<dbReference type="AlphaFoldDB" id="A0A2K9P5B1"/>